<dbReference type="EMBL" id="MK552141">
    <property type="protein sequence ID" value="QBQ74388.1"/>
    <property type="molecule type" value="Genomic_DNA"/>
</dbReference>
<protein>
    <submittedName>
        <fullName evidence="1">Uncharacterized protein</fullName>
    </submittedName>
</protein>
<organism evidence="1 2">
    <name type="scientific">Burkholderia phage BcepSauron</name>
    <dbReference type="NCBI Taxonomy" id="2530033"/>
    <lineage>
        <taxon>Viruses</taxon>
        <taxon>Duplodnaviria</taxon>
        <taxon>Heunggongvirae</taxon>
        <taxon>Uroviricota</taxon>
        <taxon>Caudoviricetes</taxon>
        <taxon>Sarumanvirus</taxon>
        <taxon>Sarumanvirus bcepsauron</taxon>
    </lineage>
</organism>
<proteinExistence type="predicted"/>
<accession>A0A482ML87</accession>
<evidence type="ECO:0000313" key="2">
    <source>
        <dbReference type="Proteomes" id="UP000301424"/>
    </source>
</evidence>
<name>A0A482ML87_9CAUD</name>
<gene>
    <name evidence="1" type="ORF">BcepSauron_008</name>
</gene>
<sequence length="59" mass="6301">MTINELIDAIEKLENDPRSYIGGLAGLMAGKGLKASIQKQIAALQKKLDDVTGDDENAD</sequence>
<keyword evidence="2" id="KW-1185">Reference proteome</keyword>
<evidence type="ECO:0000313" key="1">
    <source>
        <dbReference type="EMBL" id="QBQ74388.1"/>
    </source>
</evidence>
<dbReference type="Proteomes" id="UP000301424">
    <property type="component" value="Segment"/>
</dbReference>
<reference evidence="1 2" key="1">
    <citation type="submission" date="2019-02" db="EMBL/GenBank/DDBJ databases">
        <title>Complete genome sequence of Burkholderia cenocepacia phage BcepSauron.</title>
        <authorList>
            <person name="Park K."/>
            <person name="Gonzalez C."/>
            <person name="Liu M."/>
            <person name="Gill J."/>
        </authorList>
    </citation>
    <scope>NUCLEOTIDE SEQUENCE [LARGE SCALE GENOMIC DNA]</scope>
</reference>